<dbReference type="GO" id="GO:0035721">
    <property type="term" value="P:intraciliary retrograde transport"/>
    <property type="evidence" value="ECO:0007669"/>
    <property type="project" value="InterPro"/>
</dbReference>
<evidence type="ECO:0000313" key="2">
    <source>
        <dbReference type="EMBL" id="KAG0554698.1"/>
    </source>
</evidence>
<dbReference type="PANTHER" id="PTHR14920">
    <property type="entry name" value="OSMOTIC AVOIDANCE ABNORMAL PROTEIN 1/WD REPEAT MEMBRANE PROTEIN"/>
    <property type="match status" value="1"/>
</dbReference>
<dbReference type="Pfam" id="PF15911">
    <property type="entry name" value="Beta-prop_WDR19_2nd"/>
    <property type="match status" value="1"/>
</dbReference>
<keyword evidence="3" id="KW-1185">Reference proteome</keyword>
<gene>
    <name evidence="2" type="ORF">KC19_12G111700</name>
</gene>
<reference evidence="2" key="1">
    <citation type="submission" date="2020-06" db="EMBL/GenBank/DDBJ databases">
        <title>WGS assembly of Ceratodon purpureus strain R40.</title>
        <authorList>
            <person name="Carey S.B."/>
            <person name="Jenkins J."/>
            <person name="Shu S."/>
            <person name="Lovell J.T."/>
            <person name="Sreedasyam A."/>
            <person name="Maumus F."/>
            <person name="Tiley G.P."/>
            <person name="Fernandez-Pozo N."/>
            <person name="Barry K."/>
            <person name="Chen C."/>
            <person name="Wang M."/>
            <person name="Lipzen A."/>
            <person name="Daum C."/>
            <person name="Saski C.A."/>
            <person name="Payton A.C."/>
            <person name="Mcbreen J.C."/>
            <person name="Conrad R.E."/>
            <person name="Kollar L.M."/>
            <person name="Olsson S."/>
            <person name="Huttunen S."/>
            <person name="Landis J.B."/>
            <person name="Wickett N.J."/>
            <person name="Johnson M.G."/>
            <person name="Rensing S.A."/>
            <person name="Grimwood J."/>
            <person name="Schmutz J."/>
            <person name="Mcdaniel S.F."/>
        </authorList>
    </citation>
    <scope>NUCLEOTIDE SEQUENCE</scope>
    <source>
        <strain evidence="2">R40</strain>
    </source>
</reference>
<dbReference type="InterPro" id="IPR039468">
    <property type="entry name" value="WDR19_WD40_rpt"/>
</dbReference>
<evidence type="ECO:0000259" key="1">
    <source>
        <dbReference type="Pfam" id="PF15911"/>
    </source>
</evidence>
<name>A0A8T0GA21_CERPU</name>
<comment type="caution">
    <text evidence="2">The sequence shown here is derived from an EMBL/GenBank/DDBJ whole genome shotgun (WGS) entry which is preliminary data.</text>
</comment>
<evidence type="ECO:0000313" key="3">
    <source>
        <dbReference type="Proteomes" id="UP000822688"/>
    </source>
</evidence>
<dbReference type="InterPro" id="IPR040379">
    <property type="entry name" value="WDR19/dyf-2"/>
</dbReference>
<dbReference type="EMBL" id="CM026433">
    <property type="protein sequence ID" value="KAG0554698.1"/>
    <property type="molecule type" value="Genomic_DNA"/>
</dbReference>
<feature type="domain" description="WDR19 WD40 repeat" evidence="1">
    <location>
        <begin position="2"/>
        <end position="114"/>
    </location>
</feature>
<proteinExistence type="predicted"/>
<accession>A0A8T0GA21</accession>
<dbReference type="GO" id="GO:0060271">
    <property type="term" value="P:cilium assembly"/>
    <property type="evidence" value="ECO:0007669"/>
    <property type="project" value="TreeGrafter"/>
</dbReference>
<dbReference type="AlphaFoldDB" id="A0A8T0GA21"/>
<dbReference type="Proteomes" id="UP000822688">
    <property type="component" value="Chromosome 12"/>
</dbReference>
<organism evidence="2 3">
    <name type="scientific">Ceratodon purpureus</name>
    <name type="common">Fire moss</name>
    <name type="synonym">Dicranum purpureum</name>
    <dbReference type="NCBI Taxonomy" id="3225"/>
    <lineage>
        <taxon>Eukaryota</taxon>
        <taxon>Viridiplantae</taxon>
        <taxon>Streptophyta</taxon>
        <taxon>Embryophyta</taxon>
        <taxon>Bryophyta</taxon>
        <taxon>Bryophytina</taxon>
        <taxon>Bryopsida</taxon>
        <taxon>Dicranidae</taxon>
        <taxon>Pseudoditrichales</taxon>
        <taxon>Ditrichaceae</taxon>
        <taxon>Ceratodon</taxon>
    </lineage>
</organism>
<dbReference type="GO" id="GO:0005929">
    <property type="term" value="C:cilium"/>
    <property type="evidence" value="ECO:0007669"/>
    <property type="project" value="TreeGrafter"/>
</dbReference>
<dbReference type="GO" id="GO:0030991">
    <property type="term" value="C:intraciliary transport particle A"/>
    <property type="evidence" value="ECO:0007669"/>
    <property type="project" value="TreeGrafter"/>
</dbReference>
<sequence length="241" mass="28237">MVSCVHYTSIFLTFGTQSGSLHLYYIGDNSPTFIDEFVHIEGGIIRIWPNQLGTRIIFEDERKVVYFYNPLKHQVQQISTSSGLIEEVNWNEWDPHIFSLTKQTTNYAYIYTSITKGVKKLPHTIDQLGQSTKSMLKDDDIEHTQTKKVFEDNLSMIYFDKAWLYATILNNYMIWETLVGAALKYLELQVAIKACEESKNVTNLYRMHEMEEVEEQQLLHAHISKFLQEYINAFVNQKHLH</sequence>
<dbReference type="PANTHER" id="PTHR14920:SF0">
    <property type="entry name" value="WD REPEAT DOMAIN 19"/>
    <property type="match status" value="1"/>
</dbReference>
<protein>
    <recommendedName>
        <fullName evidence="1">WDR19 WD40 repeat domain-containing protein</fullName>
    </recommendedName>
</protein>